<dbReference type="GO" id="GO:0005829">
    <property type="term" value="C:cytosol"/>
    <property type="evidence" value="ECO:0007669"/>
    <property type="project" value="TreeGrafter"/>
</dbReference>
<name>A0A0F5MQ46_9RICK</name>
<dbReference type="Pfam" id="PF13541">
    <property type="entry name" value="ChlI"/>
    <property type="match status" value="1"/>
</dbReference>
<dbReference type="SUPFAM" id="SSF54211">
    <property type="entry name" value="Ribosomal protein S5 domain 2-like"/>
    <property type="match status" value="1"/>
</dbReference>
<dbReference type="InterPro" id="IPR004504">
    <property type="entry name" value="DNA_repair_RadA"/>
</dbReference>
<feature type="short sequence motif" description="RadA KNRFG motif" evidence="11">
    <location>
        <begin position="250"/>
        <end position="254"/>
    </location>
</feature>
<dbReference type="InterPro" id="IPR003593">
    <property type="entry name" value="AAA+_ATPase"/>
</dbReference>
<gene>
    <name evidence="11" type="primary">radA</name>
    <name evidence="15" type="ORF">SZ25_00188</name>
</gene>
<organism evidence="15 16">
    <name type="scientific">Candidatus Arcanibacter lacustris</name>
    <dbReference type="NCBI Taxonomy" id="1607817"/>
    <lineage>
        <taxon>Bacteria</taxon>
        <taxon>Pseudomonadati</taxon>
        <taxon>Pseudomonadota</taxon>
        <taxon>Alphaproteobacteria</taxon>
        <taxon>Rickettsiales</taxon>
        <taxon>Candidatus Arcanibacter</taxon>
    </lineage>
</organism>
<dbReference type="GO" id="GO:0003684">
    <property type="term" value="F:damaged DNA binding"/>
    <property type="evidence" value="ECO:0007669"/>
    <property type="project" value="InterPro"/>
</dbReference>
<evidence type="ECO:0000256" key="1">
    <source>
        <dbReference type="ARBA" id="ARBA00022723"/>
    </source>
</evidence>
<evidence type="ECO:0000313" key="15">
    <source>
        <dbReference type="EMBL" id="KKB96694.1"/>
    </source>
</evidence>
<dbReference type="InterPro" id="IPR041166">
    <property type="entry name" value="Rubredoxin_2"/>
</dbReference>
<comment type="similarity">
    <text evidence="11 13">Belongs to the RecA family. RadA subfamily.</text>
</comment>
<evidence type="ECO:0000256" key="8">
    <source>
        <dbReference type="ARBA" id="ARBA00023016"/>
    </source>
</evidence>
<dbReference type="InterPro" id="IPR020568">
    <property type="entry name" value="Ribosomal_Su5_D2-typ_SF"/>
</dbReference>
<reference evidence="15 16" key="1">
    <citation type="submission" date="2015-02" db="EMBL/GenBank/DDBJ databases">
        <title>Single cell genomics of a rare environmental alphaproteobacterium provides unique insights into Rickettsiaceae evolution.</title>
        <authorList>
            <person name="Martijn J."/>
            <person name="Schulz F."/>
            <person name="Zaremba-Niedzwiedzka K."/>
            <person name="Viklund J."/>
            <person name="Stepanauskas R."/>
            <person name="Andersson S.G.E."/>
            <person name="Horn M."/>
            <person name="Guy L."/>
            <person name="Ettema T.J.G."/>
        </authorList>
    </citation>
    <scope>NUCLEOTIDE SEQUENCE [LARGE SCALE GENOMIC DNA]</scope>
    <source>
        <strain evidence="15 16">SCGC AAA041-L04</strain>
    </source>
</reference>
<comment type="function">
    <text evidence="11">Plays a role in repairing double-strand DNA breaks, probably involving stabilizing or processing branched DNA or blocked replication forks.</text>
</comment>
<keyword evidence="7 11" id="KW-0067">ATP-binding</keyword>
<dbReference type="Pfam" id="PF18073">
    <property type="entry name" value="Zn_ribbon_LapB"/>
    <property type="match status" value="1"/>
</dbReference>
<evidence type="ECO:0000259" key="14">
    <source>
        <dbReference type="PROSITE" id="PS50162"/>
    </source>
</evidence>
<keyword evidence="4 13" id="KW-0863">Zinc-finger</keyword>
<dbReference type="GO" id="GO:0005524">
    <property type="term" value="F:ATP binding"/>
    <property type="evidence" value="ECO:0007669"/>
    <property type="project" value="UniProtKB-UniRule"/>
</dbReference>
<evidence type="ECO:0000313" key="16">
    <source>
        <dbReference type="Proteomes" id="UP000033358"/>
    </source>
</evidence>
<dbReference type="PANTHER" id="PTHR32472">
    <property type="entry name" value="DNA REPAIR PROTEIN RADA"/>
    <property type="match status" value="1"/>
</dbReference>
<dbReference type="Gene3D" id="3.30.230.10">
    <property type="match status" value="1"/>
</dbReference>
<dbReference type="InterPro" id="IPR020588">
    <property type="entry name" value="RecA_ATP-bd"/>
</dbReference>
<comment type="function">
    <text evidence="13">DNA-dependent ATPase involved in processing of recombination intermediates, plays a role in repairing DNA breaks. Stimulates the branch migration of RecA-mediated strand transfer reactions, allowing the 3' invading strand to extend heteroduplex DNA faster. Binds ssDNA in the presence of ADP but not other nucleotides, has ATPase activity that is stimulated by ssDNA and various branched DNA structures, but inhibited by SSB. Does not have RecA's homology-searching function.</text>
</comment>
<dbReference type="PROSITE" id="PS50162">
    <property type="entry name" value="RECA_2"/>
    <property type="match status" value="1"/>
</dbReference>
<evidence type="ECO:0000256" key="4">
    <source>
        <dbReference type="ARBA" id="ARBA00022771"/>
    </source>
</evidence>
<dbReference type="NCBIfam" id="TIGR00416">
    <property type="entry name" value="sms"/>
    <property type="match status" value="1"/>
</dbReference>
<evidence type="ECO:0000256" key="3">
    <source>
        <dbReference type="ARBA" id="ARBA00022763"/>
    </source>
</evidence>
<evidence type="ECO:0000256" key="9">
    <source>
        <dbReference type="ARBA" id="ARBA00023125"/>
    </source>
</evidence>
<dbReference type="EMBL" id="JYHA01000029">
    <property type="protein sequence ID" value="KKB96694.1"/>
    <property type="molecule type" value="Genomic_DNA"/>
</dbReference>
<dbReference type="GO" id="GO:0016787">
    <property type="term" value="F:hydrolase activity"/>
    <property type="evidence" value="ECO:0007669"/>
    <property type="project" value="UniProtKB-KW"/>
</dbReference>
<evidence type="ECO:0000256" key="13">
    <source>
        <dbReference type="RuleBase" id="RU003555"/>
    </source>
</evidence>
<dbReference type="GO" id="GO:0008270">
    <property type="term" value="F:zinc ion binding"/>
    <property type="evidence" value="ECO:0007669"/>
    <property type="project" value="UniProtKB-KW"/>
</dbReference>
<evidence type="ECO:0000256" key="12">
    <source>
        <dbReference type="NCBIfam" id="TIGR00416"/>
    </source>
</evidence>
<dbReference type="Proteomes" id="UP000033358">
    <property type="component" value="Unassembled WGS sequence"/>
</dbReference>
<dbReference type="GO" id="GO:0000725">
    <property type="term" value="P:recombinational repair"/>
    <property type="evidence" value="ECO:0007669"/>
    <property type="project" value="UniProtKB-UniRule"/>
</dbReference>
<comment type="domain">
    <text evidence="11">The middle region has homology to RecA with ATPase motifs including the RadA KNRFG motif, while the C-terminus is homologous to Lon protease.</text>
</comment>
<feature type="domain" description="RecA family profile 1" evidence="14">
    <location>
        <begin position="63"/>
        <end position="213"/>
    </location>
</feature>
<dbReference type="PANTHER" id="PTHR32472:SF10">
    <property type="entry name" value="DNA REPAIR PROTEIN RADA-LIKE PROTEIN"/>
    <property type="match status" value="1"/>
</dbReference>
<evidence type="ECO:0000256" key="7">
    <source>
        <dbReference type="ARBA" id="ARBA00022840"/>
    </source>
</evidence>
<keyword evidence="10 11" id="KW-0234">DNA repair</keyword>
<dbReference type="PATRIC" id="fig|1607817.3.peg.189"/>
<dbReference type="SUPFAM" id="SSF52540">
    <property type="entry name" value="P-loop containing nucleoside triphosphate hydrolases"/>
    <property type="match status" value="1"/>
</dbReference>
<keyword evidence="1 11" id="KW-0479">Metal-binding</keyword>
<accession>A0A0F5MQ46</accession>
<evidence type="ECO:0000256" key="11">
    <source>
        <dbReference type="HAMAP-Rule" id="MF_01498"/>
    </source>
</evidence>
<dbReference type="InterPro" id="IPR014721">
    <property type="entry name" value="Ribsml_uS5_D2-typ_fold_subgr"/>
</dbReference>
<dbReference type="AlphaFoldDB" id="A0A0F5MQ46"/>
<sequence length="451" mass="48801">MKHSKSITQFVCQECGYASKKWSGKCDECNSWNSFVEENNVPVTKSKSSKALQFESLDSVVTPPPRFSSAILELDRVLGGGLVKGSAILIGGDPGIGKSTLLLQLVANLSIKNIKTAYITGEESIEQVRLRAARLGLSSAPTKLMAATNVNDIISSIRENRDIELLVIDSIQTMFVPEFSSSPGTVSQVRAAAHEIITMAKQLGIIVILVGHVTKDGQIAGPKVLEHMVDTVLYFEGENGGHFRMIRSVKNRFGGVNEIGVFEMGDMGLVEISNPSSLFLSLRDRNISGTSVFAGIEGTRPLLSEVQALISPSVMAMPRRAVVGWDINRLAMVLAVINVRYGLNFGEKEIYLNVAGGLKINEPAADLSMASALISAAVNTPAPDNSIFFGEIGLSGEIRAVSHANIRLKEALKLGFNKAIIPAKSKYQSLPDMEIIEISHIKQLKDFYGKR</sequence>
<dbReference type="Gene3D" id="3.40.50.300">
    <property type="entry name" value="P-loop containing nucleotide triphosphate hydrolases"/>
    <property type="match status" value="1"/>
</dbReference>
<evidence type="ECO:0000256" key="10">
    <source>
        <dbReference type="ARBA" id="ARBA00023204"/>
    </source>
</evidence>
<keyword evidence="16" id="KW-1185">Reference proteome</keyword>
<dbReference type="GO" id="GO:0140664">
    <property type="term" value="F:ATP-dependent DNA damage sensor activity"/>
    <property type="evidence" value="ECO:0007669"/>
    <property type="project" value="InterPro"/>
</dbReference>
<evidence type="ECO:0000256" key="2">
    <source>
        <dbReference type="ARBA" id="ARBA00022741"/>
    </source>
</evidence>
<dbReference type="FunFam" id="3.40.50.300:FF:000050">
    <property type="entry name" value="DNA repair protein RadA"/>
    <property type="match status" value="1"/>
</dbReference>
<dbReference type="HAMAP" id="MF_01498">
    <property type="entry name" value="RadA_bact"/>
    <property type="match status" value="1"/>
</dbReference>
<comment type="caution">
    <text evidence="15">The sequence shown here is derived from an EMBL/GenBank/DDBJ whole genome shotgun (WGS) entry which is preliminary data.</text>
</comment>
<dbReference type="SMART" id="SM00382">
    <property type="entry name" value="AAA"/>
    <property type="match status" value="1"/>
</dbReference>
<keyword evidence="6 13" id="KW-0862">Zinc</keyword>
<proteinExistence type="inferred from homology"/>
<dbReference type="InterPro" id="IPR027417">
    <property type="entry name" value="P-loop_NTPase"/>
</dbReference>
<keyword evidence="8 11" id="KW-0346">Stress response</keyword>
<evidence type="ECO:0000256" key="6">
    <source>
        <dbReference type="ARBA" id="ARBA00022833"/>
    </source>
</evidence>
<keyword evidence="3 11" id="KW-0227">DNA damage</keyword>
<protein>
    <recommendedName>
        <fullName evidence="11 12">DNA repair protein RadA</fullName>
    </recommendedName>
</protein>
<evidence type="ECO:0000256" key="5">
    <source>
        <dbReference type="ARBA" id="ARBA00022801"/>
    </source>
</evidence>
<feature type="region of interest" description="Lon-protease-like" evidence="11">
    <location>
        <begin position="349"/>
        <end position="451"/>
    </location>
</feature>
<keyword evidence="5" id="KW-0378">Hydrolase</keyword>
<feature type="binding site" evidence="11">
    <location>
        <begin position="92"/>
        <end position="99"/>
    </location>
    <ligand>
        <name>ATP</name>
        <dbReference type="ChEBI" id="CHEBI:30616"/>
    </ligand>
</feature>
<keyword evidence="9 11" id="KW-0238">DNA-binding</keyword>
<keyword evidence="2 11" id="KW-0547">Nucleotide-binding</keyword>
<dbReference type="Pfam" id="PF13481">
    <property type="entry name" value="AAA_25"/>
    <property type="match status" value="1"/>
</dbReference>
<dbReference type="PRINTS" id="PR01874">
    <property type="entry name" value="DNAREPAIRADA"/>
</dbReference>
<dbReference type="CDD" id="cd01121">
    <property type="entry name" value="RadA_SMS_N"/>
    <property type="match status" value="1"/>
</dbReference>